<evidence type="ECO:0000256" key="1">
    <source>
        <dbReference type="ARBA" id="ARBA00022630"/>
    </source>
</evidence>
<keyword evidence="2" id="KW-0288">FMN</keyword>
<proteinExistence type="predicted"/>
<dbReference type="Gene3D" id="3.30.70.20">
    <property type="match status" value="1"/>
</dbReference>
<dbReference type="InterPro" id="IPR017900">
    <property type="entry name" value="4Fe4S_Fe_S_CS"/>
</dbReference>
<evidence type="ECO:0000256" key="3">
    <source>
        <dbReference type="ARBA" id="ARBA00023002"/>
    </source>
</evidence>
<dbReference type="Proteomes" id="UP000248557">
    <property type="component" value="Unassembled WGS sequence"/>
</dbReference>
<feature type="domain" description="4Fe-4S ferredoxin-type" evidence="4">
    <location>
        <begin position="30"/>
        <end position="59"/>
    </location>
</feature>
<dbReference type="SUPFAM" id="SSF54862">
    <property type="entry name" value="4Fe-4S ferredoxins"/>
    <property type="match status" value="1"/>
</dbReference>
<keyword evidence="3" id="KW-0560">Oxidoreductase</keyword>
<dbReference type="PANTHER" id="PTHR23026">
    <property type="entry name" value="NADPH NITROREDUCTASE"/>
    <property type="match status" value="1"/>
</dbReference>
<dbReference type="SUPFAM" id="SSF55469">
    <property type="entry name" value="FMN-dependent nitroreductase-like"/>
    <property type="match status" value="1"/>
</dbReference>
<comment type="caution">
    <text evidence="5">The sequence shown here is derived from an EMBL/GenBank/DDBJ whole genome shotgun (WGS) entry which is preliminary data.</text>
</comment>
<reference evidence="5 6" key="1">
    <citation type="submission" date="2017-05" db="EMBL/GenBank/DDBJ databases">
        <title>Host range expansion of the Methanosphaera genus to humans and monogastric animals involves recent and extensive reduction in genome content.</title>
        <authorList>
            <person name="Hoedt E.C."/>
            <person name="Volmer J.G."/>
            <person name="Parks D.H."/>
            <person name="Rosewarne C.P."/>
            <person name="Denman S.E."/>
            <person name="Mcsweeney C.S."/>
            <person name="O Cuiv P."/>
            <person name="Hugenholtz P."/>
            <person name="Tyson G.W."/>
            <person name="Morrison M."/>
        </authorList>
    </citation>
    <scope>NUCLEOTIDE SEQUENCE [LARGE SCALE GENOMIC DNA]</scope>
    <source>
        <strain evidence="5 6">PA5</strain>
    </source>
</reference>
<dbReference type="PROSITE" id="PS51379">
    <property type="entry name" value="4FE4S_FER_2"/>
    <property type="match status" value="2"/>
</dbReference>
<keyword evidence="1" id="KW-0285">Flavoprotein</keyword>
<dbReference type="InterPro" id="IPR000415">
    <property type="entry name" value="Nitroreductase-like"/>
</dbReference>
<protein>
    <recommendedName>
        <fullName evidence="4">4Fe-4S ferredoxin-type domain-containing protein</fullName>
    </recommendedName>
</protein>
<dbReference type="Pfam" id="PF00881">
    <property type="entry name" value="Nitroreductase"/>
    <property type="match status" value="1"/>
</dbReference>
<dbReference type="EMBL" id="NGJK01000078">
    <property type="protein sequence ID" value="RAP02701.1"/>
    <property type="molecule type" value="Genomic_DNA"/>
</dbReference>
<dbReference type="PROSITE" id="PS00198">
    <property type="entry name" value="4FE4S_FER_1"/>
    <property type="match status" value="1"/>
</dbReference>
<evidence type="ECO:0000256" key="2">
    <source>
        <dbReference type="ARBA" id="ARBA00022643"/>
    </source>
</evidence>
<dbReference type="InterPro" id="IPR050627">
    <property type="entry name" value="Nitroreductase/BluB"/>
</dbReference>
<evidence type="ECO:0000313" key="5">
    <source>
        <dbReference type="EMBL" id="RAP02701.1"/>
    </source>
</evidence>
<dbReference type="Gene3D" id="3.40.109.10">
    <property type="entry name" value="NADH Oxidase"/>
    <property type="match status" value="1"/>
</dbReference>
<dbReference type="RefSeq" id="WP_112149695.1">
    <property type="nucleotide sequence ID" value="NZ_NGJK01000078.1"/>
</dbReference>
<name>A0A328PXK9_9EURY</name>
<evidence type="ECO:0000259" key="4">
    <source>
        <dbReference type="PROSITE" id="PS51379"/>
    </source>
</evidence>
<feature type="domain" description="4Fe-4S ferredoxin-type" evidence="4">
    <location>
        <begin position="1"/>
        <end position="29"/>
    </location>
</feature>
<dbReference type="AlphaFoldDB" id="A0A328PXK9"/>
<gene>
    <name evidence="5" type="ORF">CA615_06140</name>
</gene>
<evidence type="ECO:0000313" key="6">
    <source>
        <dbReference type="Proteomes" id="UP000248557"/>
    </source>
</evidence>
<sequence>MKLNIDSIRCVGCGLCENVCIKNHIKTKPSLHEVDNNECFECGHCMAICPTGTITLKIYENQPERVEKYDATNIPIETNDLLQLYKQRRSIRWFKNKLIDEKTFNTLFEAAYYSPSAQNIQDTEFVVITKELDEFIEFIYRIIKEDEDKFPRIKQLGEYLQDKTSYKHNPLLWEGKQLILGFSTDITSTIIAMTRLELLAYSMGLGGFYSFFIQKADVINHDKLMEFFPYINSNKHMQCAFIIGYPRKKFKRTIPHKTIKITYK</sequence>
<dbReference type="InterPro" id="IPR017896">
    <property type="entry name" value="4Fe4S_Fe-S-bd"/>
</dbReference>
<accession>A0A328PXK9</accession>
<dbReference type="PANTHER" id="PTHR23026:SF90">
    <property type="entry name" value="IODOTYROSINE DEIODINASE 1"/>
    <property type="match status" value="1"/>
</dbReference>
<organism evidence="5 6">
    <name type="scientific">Methanosphaera stadtmanae</name>
    <dbReference type="NCBI Taxonomy" id="2317"/>
    <lineage>
        <taxon>Archaea</taxon>
        <taxon>Methanobacteriati</taxon>
        <taxon>Methanobacteriota</taxon>
        <taxon>Methanomada group</taxon>
        <taxon>Methanobacteria</taxon>
        <taxon>Methanobacteriales</taxon>
        <taxon>Methanobacteriaceae</taxon>
        <taxon>Methanosphaera</taxon>
    </lineage>
</organism>
<dbReference type="InterPro" id="IPR029479">
    <property type="entry name" value="Nitroreductase"/>
</dbReference>
<dbReference type="GO" id="GO:0016491">
    <property type="term" value="F:oxidoreductase activity"/>
    <property type="evidence" value="ECO:0007669"/>
    <property type="project" value="UniProtKB-KW"/>
</dbReference>
<dbReference type="Pfam" id="PF12838">
    <property type="entry name" value="Fer4_7"/>
    <property type="match status" value="1"/>
</dbReference>